<feature type="signal peptide" evidence="2">
    <location>
        <begin position="1"/>
        <end position="29"/>
    </location>
</feature>
<protein>
    <submittedName>
        <fullName evidence="3">Uncharacterized protein</fullName>
    </submittedName>
</protein>
<dbReference type="PANTHER" id="PTHR33474:SF2">
    <property type="entry name" value="TRANSMEMBRANE PROTEIN"/>
    <property type="match status" value="1"/>
</dbReference>
<proteinExistence type="predicted"/>
<evidence type="ECO:0000256" key="1">
    <source>
        <dbReference type="SAM" id="MobiDB-lite"/>
    </source>
</evidence>
<dbReference type="PANTHER" id="PTHR33474">
    <property type="entry name" value="TRANSMEMBRANE PROTEIN"/>
    <property type="match status" value="1"/>
</dbReference>
<dbReference type="EMBL" id="SDAM02001264">
    <property type="protein sequence ID" value="KAH6822419.1"/>
    <property type="molecule type" value="Genomic_DNA"/>
</dbReference>
<sequence>MAPNPLHLLLSLLAFSLLISFLDLPTTRAINVMHETRAVTSPENKLQENPMINEWFEGRMDLEINRDYPGSGANNRHTPNPPVKE</sequence>
<comment type="caution">
    <text evidence="3">The sequence shown here is derived from an EMBL/GenBank/DDBJ whole genome shotgun (WGS) entry which is preliminary data.</text>
</comment>
<gene>
    <name evidence="3" type="ORF">C2S53_007746</name>
</gene>
<feature type="chain" id="PRO_5042250100" evidence="2">
    <location>
        <begin position="30"/>
        <end position="85"/>
    </location>
</feature>
<evidence type="ECO:0000313" key="4">
    <source>
        <dbReference type="Proteomes" id="UP001190926"/>
    </source>
</evidence>
<name>A0AAD4IVS4_PERFH</name>
<feature type="region of interest" description="Disordered" evidence="1">
    <location>
        <begin position="66"/>
        <end position="85"/>
    </location>
</feature>
<organism evidence="3 4">
    <name type="scientific">Perilla frutescens var. hirtella</name>
    <name type="common">Perilla citriodora</name>
    <name type="synonym">Perilla setoyensis</name>
    <dbReference type="NCBI Taxonomy" id="608512"/>
    <lineage>
        <taxon>Eukaryota</taxon>
        <taxon>Viridiplantae</taxon>
        <taxon>Streptophyta</taxon>
        <taxon>Embryophyta</taxon>
        <taxon>Tracheophyta</taxon>
        <taxon>Spermatophyta</taxon>
        <taxon>Magnoliopsida</taxon>
        <taxon>eudicotyledons</taxon>
        <taxon>Gunneridae</taxon>
        <taxon>Pentapetalae</taxon>
        <taxon>asterids</taxon>
        <taxon>lamiids</taxon>
        <taxon>Lamiales</taxon>
        <taxon>Lamiaceae</taxon>
        <taxon>Nepetoideae</taxon>
        <taxon>Elsholtzieae</taxon>
        <taxon>Perilla</taxon>
    </lineage>
</organism>
<accession>A0AAD4IVS4</accession>
<keyword evidence="4" id="KW-1185">Reference proteome</keyword>
<dbReference type="AlphaFoldDB" id="A0AAD4IVS4"/>
<evidence type="ECO:0000256" key="2">
    <source>
        <dbReference type="SAM" id="SignalP"/>
    </source>
</evidence>
<keyword evidence="2" id="KW-0732">Signal</keyword>
<dbReference type="Proteomes" id="UP001190926">
    <property type="component" value="Unassembled WGS sequence"/>
</dbReference>
<evidence type="ECO:0000313" key="3">
    <source>
        <dbReference type="EMBL" id="KAH6822419.1"/>
    </source>
</evidence>
<reference evidence="3 4" key="1">
    <citation type="journal article" date="2021" name="Nat. Commun.">
        <title>Incipient diploidization of the medicinal plant Perilla within 10,000 years.</title>
        <authorList>
            <person name="Zhang Y."/>
            <person name="Shen Q."/>
            <person name="Leng L."/>
            <person name="Zhang D."/>
            <person name="Chen S."/>
            <person name="Shi Y."/>
            <person name="Ning Z."/>
            <person name="Chen S."/>
        </authorList>
    </citation>
    <scope>NUCLEOTIDE SEQUENCE [LARGE SCALE GENOMIC DNA]</scope>
    <source>
        <strain evidence="4">cv. PC099</strain>
    </source>
</reference>